<dbReference type="EMBL" id="CP031517">
    <property type="protein sequence ID" value="QOS39548.1"/>
    <property type="molecule type" value="Genomic_DNA"/>
</dbReference>
<accession>A0A7M1XL02</accession>
<dbReference type="SMART" id="SM00471">
    <property type="entry name" value="HDc"/>
    <property type="match status" value="1"/>
</dbReference>
<evidence type="ECO:0000259" key="3">
    <source>
        <dbReference type="PROSITE" id="PS51832"/>
    </source>
</evidence>
<dbReference type="SMART" id="SM00304">
    <property type="entry name" value="HAMP"/>
    <property type="match status" value="1"/>
</dbReference>
<evidence type="ECO:0000256" key="1">
    <source>
        <dbReference type="SAM" id="Phobius"/>
    </source>
</evidence>
<dbReference type="CDD" id="cd00077">
    <property type="entry name" value="HDc"/>
    <property type="match status" value="1"/>
</dbReference>
<proteinExistence type="predicted"/>
<keyword evidence="1" id="KW-1133">Transmembrane helix</keyword>
<protein>
    <submittedName>
        <fullName evidence="4">HD domain-containing protein</fullName>
    </submittedName>
</protein>
<dbReference type="PANTHER" id="PTHR45228:SF1">
    <property type="entry name" value="CYCLIC DI-GMP PHOSPHODIESTERASE TM_0186"/>
    <property type="match status" value="1"/>
</dbReference>
<dbReference type="SUPFAM" id="SSF158472">
    <property type="entry name" value="HAMP domain-like"/>
    <property type="match status" value="1"/>
</dbReference>
<dbReference type="KEGG" id="trc:DYE49_03360"/>
<dbReference type="Pfam" id="PF13487">
    <property type="entry name" value="HD_5"/>
    <property type="match status" value="1"/>
</dbReference>
<reference evidence="4 5" key="1">
    <citation type="submission" date="2018-08" db="EMBL/GenBank/DDBJ databases">
        <title>The first complete genome of Treponema rectale (CHPAT), a commensal spirochete of the bovine rectum.</title>
        <authorList>
            <person name="Staton G.J."/>
            <person name="Clegg S.R."/>
            <person name="Carter S.D."/>
            <person name="Radford A.D."/>
            <person name="Darby A."/>
            <person name="Hall N."/>
            <person name="Birtles R.J."/>
            <person name="Evans N.J."/>
        </authorList>
    </citation>
    <scope>NUCLEOTIDE SEQUENCE [LARGE SCALE GENOMIC DNA]</scope>
    <source>
        <strain evidence="4 5">CHPA</strain>
    </source>
</reference>
<dbReference type="InterPro" id="IPR003607">
    <property type="entry name" value="HD/PDEase_dom"/>
</dbReference>
<keyword evidence="1" id="KW-0812">Transmembrane</keyword>
<sequence>MKRKRLKDLSIRFKLLMAYLFLVLIPTLALGISMSVINTNHVINTTKNNISNNSKILKNGIETIIENENSNLTLLINDFGYNQVLSDNLPKMASGDKQAEENLRTAIYGTNGNSGDSISGTIDYFKTSDNTIYNLRIYTPYVTTQTFNILDPIDENLEDIYQYCKAHTGSNQWLFGSGKILAYRALVSFGASNVEDIDVIGMLCMEIKPEFVAAPLSSSSFLDNGYYLVNDQGLVISHRKIANEAIEQTITENLKTYSSKEHKDETLFVSNCFICKETLSNGWVIFSYVDFETISGNVWTNRIIAFSITIVSFIFTTILAIIASKYLTAKIVNLKKGAEAIFNNNYDYLINEDSQDEIGAVASSFNMMAAKVKKTLQDMVDTQDNISESFAEILESKSGQSGHHVKRVAEYSAILATELGYSPQEVHDISIASMLHDVGKIMIPNSILDKPGKLTEEEFAIMKQHVVYGEAILKDVKGTIMQMASTIASCHHERWDGKGYVKGLKGDEIPAIAQLVSVADVFDALVSLRSYKPPWSFENAKEEIIRCSGTQFSPRIVEAFKKTYDQLVEVAKKYPDGHQIDETDHF</sequence>
<dbReference type="CDD" id="cd06225">
    <property type="entry name" value="HAMP"/>
    <property type="match status" value="1"/>
</dbReference>
<dbReference type="SUPFAM" id="SSF109604">
    <property type="entry name" value="HD-domain/PDEase-like"/>
    <property type="match status" value="1"/>
</dbReference>
<dbReference type="PROSITE" id="PS51832">
    <property type="entry name" value="HD_GYP"/>
    <property type="match status" value="1"/>
</dbReference>
<feature type="domain" description="HAMP" evidence="2">
    <location>
        <begin position="325"/>
        <end position="377"/>
    </location>
</feature>
<dbReference type="GO" id="GO:0007165">
    <property type="term" value="P:signal transduction"/>
    <property type="evidence" value="ECO:0007669"/>
    <property type="project" value="InterPro"/>
</dbReference>
<organism evidence="4 5">
    <name type="scientific">Treponema rectale</name>
    <dbReference type="NCBI Taxonomy" id="744512"/>
    <lineage>
        <taxon>Bacteria</taxon>
        <taxon>Pseudomonadati</taxon>
        <taxon>Spirochaetota</taxon>
        <taxon>Spirochaetia</taxon>
        <taxon>Spirochaetales</taxon>
        <taxon>Treponemataceae</taxon>
        <taxon>Treponema</taxon>
    </lineage>
</organism>
<dbReference type="Pfam" id="PF00672">
    <property type="entry name" value="HAMP"/>
    <property type="match status" value="1"/>
</dbReference>
<dbReference type="InterPro" id="IPR037522">
    <property type="entry name" value="HD_GYP_dom"/>
</dbReference>
<dbReference type="InterPro" id="IPR052020">
    <property type="entry name" value="Cyclic_di-GMP/3'3'-cGAMP_PDE"/>
</dbReference>
<dbReference type="PANTHER" id="PTHR45228">
    <property type="entry name" value="CYCLIC DI-GMP PHOSPHODIESTERASE TM_0186-RELATED"/>
    <property type="match status" value="1"/>
</dbReference>
<evidence type="ECO:0000313" key="4">
    <source>
        <dbReference type="EMBL" id="QOS39548.1"/>
    </source>
</evidence>
<dbReference type="Proteomes" id="UP000593591">
    <property type="component" value="Chromosome"/>
</dbReference>
<evidence type="ECO:0000259" key="2">
    <source>
        <dbReference type="PROSITE" id="PS50885"/>
    </source>
</evidence>
<keyword evidence="1" id="KW-0472">Membrane</keyword>
<dbReference type="PROSITE" id="PS50885">
    <property type="entry name" value="HAMP"/>
    <property type="match status" value="1"/>
</dbReference>
<feature type="domain" description="HD-GYP" evidence="3">
    <location>
        <begin position="379"/>
        <end position="576"/>
    </location>
</feature>
<dbReference type="Gene3D" id="1.10.3210.10">
    <property type="entry name" value="Hypothetical protein af1432"/>
    <property type="match status" value="1"/>
</dbReference>
<gene>
    <name evidence="4" type="ORF">DYE49_03360</name>
</gene>
<evidence type="ECO:0000313" key="5">
    <source>
        <dbReference type="Proteomes" id="UP000593591"/>
    </source>
</evidence>
<dbReference type="GO" id="GO:0016020">
    <property type="term" value="C:membrane"/>
    <property type="evidence" value="ECO:0007669"/>
    <property type="project" value="InterPro"/>
</dbReference>
<dbReference type="Gene3D" id="6.10.340.10">
    <property type="match status" value="1"/>
</dbReference>
<feature type="transmembrane region" description="Helical" evidence="1">
    <location>
        <begin position="303"/>
        <end position="327"/>
    </location>
</feature>
<name>A0A7M1XL02_9SPIR</name>
<dbReference type="AlphaFoldDB" id="A0A7M1XL02"/>
<dbReference type="InterPro" id="IPR003660">
    <property type="entry name" value="HAMP_dom"/>
</dbReference>